<dbReference type="SMART" id="SM00862">
    <property type="entry name" value="Trans_reg_C"/>
    <property type="match status" value="1"/>
</dbReference>
<sequence length="1139" mass="119932">MTGVRVRLLGALEVLDDDGAPVAVAGTRVRALLALLALRPGRLVPADRLVDALWEDDPPANAANALQTLVKRLRAALGRPGAVVWRDGGYVLDVEPGQVDAHVFTALTLSYATGALPDRMADGEVPGAELDDACAELDEALALWRGPALADLRAVAYLAAAAARLEERRLAVVEARAAAYLALGREVDLSAEVAAHPLRERLSALAMRSFARSGRQAAALALYERVRRALADELGVDPGPELRAAHLDVLRGRETTPAYERPARTPDAPGTSGTGTSGTPGGSVDGAGRRAGRVWAPPTTFVGREEEVTHLAALLRESRLVTIVGAGGAGKTRLAVETALRASGDAAAANRVAGESAARDSAARESATGEGAAGEDGDDAGGSRSYGESGHGEGAWLAELAPLTDPADVVRSVLDALGADAEPRVGGDWRRDPPDPAELLVASLAGREVLLILDNCEHVIDAAAGLAELVLRRCPGVRVLATSREPLGVPGEMLAPIPPLGLPPEGVTSVTPREAGEYPAVRLLVDRARAVSPGFALDDHTTPHVVTICRRLDGMPLAIELAAARIRALGPERLAARLDDRFRLLTGGSRTALPRHRTLSAVVEWSWDLLTPEERTLAERLAVFAGGATLDDAEPVCGGDGLDVVAVLPSLVDKSLLETPGDGRFRMLETLRAYALRRLTDSGELDRYRRRHAAHFLRLAEEAEPRLRGAGQLEWMARLTAEQDNLNAALRWAVDFREAETALRLCGTLSWYWWLRGHRGQAAAWAGQVLELVPEGPPAGLVRAYAGCRFAVTVTRLGAIWTEPAWVEEIRRELGDLIDEALREGPVHPMLPILRAVVTAMAGRREEAAAMLDAYAGSGDPWLAGSALMIRGGSLGMPGGSEQDVAEAVRRFRTLGERWGLSEALLTLATLRARRGAPTADLIDEIAGLTAGWASPDDTISTLTRLAELRLLAGDAEGAAADVAAARSHVSSRVSPYALVQVSMGEAKVARSRGDLDAAVAAYEEVLAVLEAHPAVPQQLASAYAEYGRTLLARGDLDGALARHHEALCALGTAPDPPVLATVLAGLAMIALTGGDATRSATLFGAADAAHQGWRADAEAAEAVTTAREAAGLDFDAAYERGRASPREDLGLPATGSSR</sequence>
<dbReference type="PANTHER" id="PTHR47691:SF3">
    <property type="entry name" value="HTH-TYPE TRANSCRIPTIONAL REGULATOR RV0890C-RELATED"/>
    <property type="match status" value="1"/>
</dbReference>
<dbReference type="Pfam" id="PF03704">
    <property type="entry name" value="BTAD"/>
    <property type="match status" value="1"/>
</dbReference>
<gene>
    <name evidence="6" type="ORF">GCM10011574_69550</name>
</gene>
<dbReference type="SUPFAM" id="SSF46894">
    <property type="entry name" value="C-terminal effector domain of the bipartite response regulators"/>
    <property type="match status" value="1"/>
</dbReference>
<feature type="DNA-binding region" description="OmpR/PhoB-type" evidence="3">
    <location>
        <begin position="1"/>
        <end position="94"/>
    </location>
</feature>
<dbReference type="CDD" id="cd15831">
    <property type="entry name" value="BTAD"/>
    <property type="match status" value="1"/>
</dbReference>
<dbReference type="GO" id="GO:0003677">
    <property type="term" value="F:DNA binding"/>
    <property type="evidence" value="ECO:0007669"/>
    <property type="project" value="UniProtKB-UniRule"/>
</dbReference>
<dbReference type="InterPro" id="IPR011990">
    <property type="entry name" value="TPR-like_helical_dom_sf"/>
</dbReference>
<dbReference type="PROSITE" id="PS51755">
    <property type="entry name" value="OMPR_PHOB"/>
    <property type="match status" value="1"/>
</dbReference>
<name>A0A8H9H5V8_9ACTN</name>
<dbReference type="InterPro" id="IPR036388">
    <property type="entry name" value="WH-like_DNA-bd_sf"/>
</dbReference>
<dbReference type="Gene3D" id="3.40.50.300">
    <property type="entry name" value="P-loop containing nucleotide triphosphate hydrolases"/>
    <property type="match status" value="1"/>
</dbReference>
<evidence type="ECO:0000313" key="6">
    <source>
        <dbReference type="EMBL" id="GGO31590.1"/>
    </source>
</evidence>
<evidence type="ECO:0000256" key="1">
    <source>
        <dbReference type="ARBA" id="ARBA00005820"/>
    </source>
</evidence>
<evidence type="ECO:0000256" key="2">
    <source>
        <dbReference type="ARBA" id="ARBA00023125"/>
    </source>
</evidence>
<dbReference type="Gene3D" id="1.25.40.10">
    <property type="entry name" value="Tetratricopeptide repeat domain"/>
    <property type="match status" value="2"/>
</dbReference>
<dbReference type="Proteomes" id="UP000653480">
    <property type="component" value="Unassembled WGS sequence"/>
</dbReference>
<feature type="region of interest" description="Disordered" evidence="4">
    <location>
        <begin position="344"/>
        <end position="391"/>
    </location>
</feature>
<dbReference type="Pfam" id="PF00486">
    <property type="entry name" value="Trans_reg_C"/>
    <property type="match status" value="1"/>
</dbReference>
<dbReference type="InterPro" id="IPR016032">
    <property type="entry name" value="Sig_transdc_resp-reg_C-effctor"/>
</dbReference>
<dbReference type="InterPro" id="IPR058852">
    <property type="entry name" value="HTH_77"/>
</dbReference>
<organism evidence="6 7">
    <name type="scientific">Microbispora bryophytorum</name>
    <dbReference type="NCBI Taxonomy" id="1460882"/>
    <lineage>
        <taxon>Bacteria</taxon>
        <taxon>Bacillati</taxon>
        <taxon>Actinomycetota</taxon>
        <taxon>Actinomycetes</taxon>
        <taxon>Streptosporangiales</taxon>
        <taxon>Streptosporangiaceae</taxon>
        <taxon>Microbispora</taxon>
    </lineage>
</organism>
<dbReference type="SMART" id="SM01043">
    <property type="entry name" value="BTAD"/>
    <property type="match status" value="1"/>
</dbReference>
<evidence type="ECO:0000256" key="4">
    <source>
        <dbReference type="SAM" id="MobiDB-lite"/>
    </source>
</evidence>
<proteinExistence type="inferred from homology"/>
<keyword evidence="7" id="KW-1185">Reference proteome</keyword>
<evidence type="ECO:0000256" key="3">
    <source>
        <dbReference type="PROSITE-ProRule" id="PRU01091"/>
    </source>
</evidence>
<dbReference type="InterPro" id="IPR027417">
    <property type="entry name" value="P-loop_NTPase"/>
</dbReference>
<dbReference type="EMBL" id="BMMN01000024">
    <property type="protein sequence ID" value="GGO31590.1"/>
    <property type="molecule type" value="Genomic_DNA"/>
</dbReference>
<reference evidence="6" key="2">
    <citation type="submission" date="2020-09" db="EMBL/GenBank/DDBJ databases">
        <authorList>
            <person name="Sun Q."/>
            <person name="Zhou Y."/>
        </authorList>
    </citation>
    <scope>NUCLEOTIDE SEQUENCE</scope>
    <source>
        <strain evidence="6">CGMCC 4.7138</strain>
    </source>
</reference>
<keyword evidence="2 3" id="KW-0238">DNA-binding</keyword>
<dbReference type="SUPFAM" id="SSF52540">
    <property type="entry name" value="P-loop containing nucleoside triphosphate hydrolases"/>
    <property type="match status" value="1"/>
</dbReference>
<comment type="similarity">
    <text evidence="1">Belongs to the AfsR/DnrI/RedD regulatory family.</text>
</comment>
<dbReference type="SUPFAM" id="SSF48452">
    <property type="entry name" value="TPR-like"/>
    <property type="match status" value="2"/>
</dbReference>
<evidence type="ECO:0000313" key="7">
    <source>
        <dbReference type="Proteomes" id="UP000653480"/>
    </source>
</evidence>
<feature type="region of interest" description="Disordered" evidence="4">
    <location>
        <begin position="253"/>
        <end position="291"/>
    </location>
</feature>
<dbReference type="InterPro" id="IPR005158">
    <property type="entry name" value="BTAD"/>
</dbReference>
<dbReference type="PANTHER" id="PTHR47691">
    <property type="entry name" value="REGULATOR-RELATED"/>
    <property type="match status" value="1"/>
</dbReference>
<dbReference type="Pfam" id="PF25872">
    <property type="entry name" value="HTH_77"/>
    <property type="match status" value="1"/>
</dbReference>
<reference evidence="6" key="1">
    <citation type="journal article" date="2014" name="Int. J. Syst. Evol. Microbiol.">
        <title>Complete genome sequence of Corynebacterium casei LMG S-19264T (=DSM 44701T), isolated from a smear-ripened cheese.</title>
        <authorList>
            <consortium name="US DOE Joint Genome Institute (JGI-PGF)"/>
            <person name="Walter F."/>
            <person name="Albersmeier A."/>
            <person name="Kalinowski J."/>
            <person name="Ruckert C."/>
        </authorList>
    </citation>
    <scope>NUCLEOTIDE SEQUENCE</scope>
    <source>
        <strain evidence="6">CGMCC 4.7138</strain>
    </source>
</reference>
<accession>A0A8H9H5V8</accession>
<dbReference type="GO" id="GO:0000160">
    <property type="term" value="P:phosphorelay signal transduction system"/>
    <property type="evidence" value="ECO:0007669"/>
    <property type="project" value="InterPro"/>
</dbReference>
<dbReference type="InterPro" id="IPR001867">
    <property type="entry name" value="OmpR/PhoB-type_DNA-bd"/>
</dbReference>
<comment type="caution">
    <text evidence="6">The sequence shown here is derived from an EMBL/GenBank/DDBJ whole genome shotgun (WGS) entry which is preliminary data.</text>
</comment>
<dbReference type="AlphaFoldDB" id="A0A8H9H5V8"/>
<feature type="domain" description="OmpR/PhoB-type" evidence="5">
    <location>
        <begin position="1"/>
        <end position="94"/>
    </location>
</feature>
<evidence type="ECO:0000259" key="5">
    <source>
        <dbReference type="PROSITE" id="PS51755"/>
    </source>
</evidence>
<dbReference type="Gene3D" id="1.10.10.10">
    <property type="entry name" value="Winged helix-like DNA-binding domain superfamily/Winged helix DNA-binding domain"/>
    <property type="match status" value="1"/>
</dbReference>
<protein>
    <submittedName>
        <fullName evidence="6">SARP family transcriptional regulator</fullName>
    </submittedName>
</protein>
<dbReference type="GO" id="GO:0006355">
    <property type="term" value="P:regulation of DNA-templated transcription"/>
    <property type="evidence" value="ECO:0007669"/>
    <property type="project" value="InterPro"/>
</dbReference>
<feature type="compositionally biased region" description="Gly residues" evidence="4">
    <location>
        <begin position="272"/>
        <end position="285"/>
    </location>
</feature>